<reference evidence="2" key="1">
    <citation type="submission" date="2020-07" db="EMBL/GenBank/DDBJ databases">
        <title>Vallitalea pronyensis genome.</title>
        <authorList>
            <person name="Postec A."/>
        </authorList>
    </citation>
    <scope>NUCLEOTIDE SEQUENCE</scope>
    <source>
        <strain evidence="2">FatNI3</strain>
    </source>
</reference>
<evidence type="ECO:0000313" key="2">
    <source>
        <dbReference type="EMBL" id="QUI20796.1"/>
    </source>
</evidence>
<dbReference type="AlphaFoldDB" id="A0A8J8MFW1"/>
<name>A0A8J8MFW1_9FIRM</name>
<organism evidence="2 3">
    <name type="scientific">Vallitalea pronyensis</name>
    <dbReference type="NCBI Taxonomy" id="1348613"/>
    <lineage>
        <taxon>Bacteria</taxon>
        <taxon>Bacillati</taxon>
        <taxon>Bacillota</taxon>
        <taxon>Clostridia</taxon>
        <taxon>Lachnospirales</taxon>
        <taxon>Vallitaleaceae</taxon>
        <taxon>Vallitalea</taxon>
    </lineage>
</organism>
<keyword evidence="1" id="KW-0472">Membrane</keyword>
<keyword evidence="3" id="KW-1185">Reference proteome</keyword>
<gene>
    <name evidence="2" type="ORF">HZI73_00045</name>
</gene>
<dbReference type="RefSeq" id="WP_212696254.1">
    <property type="nucleotide sequence ID" value="NZ_CP058649.1"/>
</dbReference>
<dbReference type="KEGG" id="vpy:HZI73_00045"/>
<accession>A0A8J8MFW1</accession>
<feature type="transmembrane region" description="Helical" evidence="1">
    <location>
        <begin position="76"/>
        <end position="97"/>
    </location>
</feature>
<keyword evidence="1" id="KW-1133">Transmembrane helix</keyword>
<sequence length="106" mass="12145">MIYIIVILGIIFTTILYKRSKSLSDALLPLILINLVFTIALGVNAVAPQFDGISINNALAALFFDDDGKDWSRIVFLYRFKICLYVNLILIFIYSILKLFPNRNRK</sequence>
<evidence type="ECO:0000313" key="3">
    <source>
        <dbReference type="Proteomes" id="UP000683246"/>
    </source>
</evidence>
<dbReference type="EMBL" id="CP058649">
    <property type="protein sequence ID" value="QUI20796.1"/>
    <property type="molecule type" value="Genomic_DNA"/>
</dbReference>
<protein>
    <submittedName>
        <fullName evidence="2">Uncharacterized protein</fullName>
    </submittedName>
</protein>
<evidence type="ECO:0000256" key="1">
    <source>
        <dbReference type="SAM" id="Phobius"/>
    </source>
</evidence>
<feature type="transmembrane region" description="Helical" evidence="1">
    <location>
        <begin position="26"/>
        <end position="47"/>
    </location>
</feature>
<keyword evidence="1" id="KW-0812">Transmembrane</keyword>
<proteinExistence type="predicted"/>
<dbReference type="Proteomes" id="UP000683246">
    <property type="component" value="Chromosome"/>
</dbReference>